<sequence>MQTVSSTSAVICFPHRSRDERLTSQKGPATAIWFRFTNPNHTYNSNHLHMGGMQEVTLPRTGIASLASGAESKTPFLKLFVPVYFLFNLFIILF</sequence>
<dbReference type="Proteomes" id="UP001152607">
    <property type="component" value="Unassembled WGS sequence"/>
</dbReference>
<keyword evidence="1" id="KW-0472">Membrane</keyword>
<name>A0A9W4XLI1_9PLEO</name>
<keyword evidence="1" id="KW-1133">Transmembrane helix</keyword>
<organism evidence="2 3">
    <name type="scientific">Periconia digitata</name>
    <dbReference type="NCBI Taxonomy" id="1303443"/>
    <lineage>
        <taxon>Eukaryota</taxon>
        <taxon>Fungi</taxon>
        <taxon>Dikarya</taxon>
        <taxon>Ascomycota</taxon>
        <taxon>Pezizomycotina</taxon>
        <taxon>Dothideomycetes</taxon>
        <taxon>Pleosporomycetidae</taxon>
        <taxon>Pleosporales</taxon>
        <taxon>Massarineae</taxon>
        <taxon>Periconiaceae</taxon>
        <taxon>Periconia</taxon>
    </lineage>
</organism>
<dbReference type="EMBL" id="CAOQHR010000006">
    <property type="protein sequence ID" value="CAI6336018.1"/>
    <property type="molecule type" value="Genomic_DNA"/>
</dbReference>
<evidence type="ECO:0000313" key="2">
    <source>
        <dbReference type="EMBL" id="CAI6336018.1"/>
    </source>
</evidence>
<evidence type="ECO:0000256" key="1">
    <source>
        <dbReference type="SAM" id="Phobius"/>
    </source>
</evidence>
<reference evidence="2" key="1">
    <citation type="submission" date="2023-01" db="EMBL/GenBank/DDBJ databases">
        <authorList>
            <person name="Van Ghelder C."/>
            <person name="Rancurel C."/>
        </authorList>
    </citation>
    <scope>NUCLEOTIDE SEQUENCE</scope>
    <source>
        <strain evidence="2">CNCM I-4278</strain>
    </source>
</reference>
<gene>
    <name evidence="2" type="ORF">PDIGIT_LOCUS9107</name>
</gene>
<keyword evidence="1" id="KW-0812">Transmembrane</keyword>
<protein>
    <submittedName>
        <fullName evidence="2">Uncharacterized protein</fullName>
    </submittedName>
</protein>
<keyword evidence="3" id="KW-1185">Reference proteome</keyword>
<accession>A0A9W4XLI1</accession>
<feature type="transmembrane region" description="Helical" evidence="1">
    <location>
        <begin position="76"/>
        <end position="93"/>
    </location>
</feature>
<dbReference type="AlphaFoldDB" id="A0A9W4XLI1"/>
<evidence type="ECO:0000313" key="3">
    <source>
        <dbReference type="Proteomes" id="UP001152607"/>
    </source>
</evidence>
<proteinExistence type="predicted"/>
<comment type="caution">
    <text evidence="2">The sequence shown here is derived from an EMBL/GenBank/DDBJ whole genome shotgun (WGS) entry which is preliminary data.</text>
</comment>